<sequence>MGVPPEPDGSTTGTRWEYHLSPLCVRVVPHPDWVVLPPGLGGSTTQLGRSLTTRSGWYYFPQWRHALDYDLEYGSVSGRAVDIDGNNPPSVIAGVLEHAKEEAGSIWSKASKRPNEEVNKLLLGGAKGYPGD</sequence>
<name>A0A0C3AIS5_SERVB</name>
<evidence type="ECO:0000313" key="2">
    <source>
        <dbReference type="Proteomes" id="UP000054097"/>
    </source>
</evidence>
<protein>
    <submittedName>
        <fullName evidence="1">Uncharacterized protein</fullName>
    </submittedName>
</protein>
<dbReference type="EMBL" id="KN824498">
    <property type="protein sequence ID" value="KIM19974.1"/>
    <property type="molecule type" value="Genomic_DNA"/>
</dbReference>
<proteinExistence type="predicted"/>
<gene>
    <name evidence="1" type="ORF">M408DRAFT_30767</name>
</gene>
<accession>A0A0C3AIS5</accession>
<dbReference type="Proteomes" id="UP000054097">
    <property type="component" value="Unassembled WGS sequence"/>
</dbReference>
<keyword evidence="2" id="KW-1185">Reference proteome</keyword>
<organism evidence="1 2">
    <name type="scientific">Serendipita vermifera MAFF 305830</name>
    <dbReference type="NCBI Taxonomy" id="933852"/>
    <lineage>
        <taxon>Eukaryota</taxon>
        <taxon>Fungi</taxon>
        <taxon>Dikarya</taxon>
        <taxon>Basidiomycota</taxon>
        <taxon>Agaricomycotina</taxon>
        <taxon>Agaricomycetes</taxon>
        <taxon>Sebacinales</taxon>
        <taxon>Serendipitaceae</taxon>
        <taxon>Serendipita</taxon>
    </lineage>
</organism>
<reference evidence="1 2" key="1">
    <citation type="submission" date="2014-04" db="EMBL/GenBank/DDBJ databases">
        <authorList>
            <consortium name="DOE Joint Genome Institute"/>
            <person name="Kuo A."/>
            <person name="Zuccaro A."/>
            <person name="Kohler A."/>
            <person name="Nagy L.G."/>
            <person name="Floudas D."/>
            <person name="Copeland A."/>
            <person name="Barry K.W."/>
            <person name="Cichocki N."/>
            <person name="Veneault-Fourrey C."/>
            <person name="LaButti K."/>
            <person name="Lindquist E.A."/>
            <person name="Lipzen A."/>
            <person name="Lundell T."/>
            <person name="Morin E."/>
            <person name="Murat C."/>
            <person name="Sun H."/>
            <person name="Tunlid A."/>
            <person name="Henrissat B."/>
            <person name="Grigoriev I.V."/>
            <person name="Hibbett D.S."/>
            <person name="Martin F."/>
            <person name="Nordberg H.P."/>
            <person name="Cantor M.N."/>
            <person name="Hua S.X."/>
        </authorList>
    </citation>
    <scope>NUCLEOTIDE SEQUENCE [LARGE SCALE GENOMIC DNA]</scope>
    <source>
        <strain evidence="1 2">MAFF 305830</strain>
    </source>
</reference>
<evidence type="ECO:0000313" key="1">
    <source>
        <dbReference type="EMBL" id="KIM19974.1"/>
    </source>
</evidence>
<dbReference type="HOGENOM" id="CLU_1918375_0_0_1"/>
<dbReference type="AlphaFoldDB" id="A0A0C3AIS5"/>
<reference evidence="2" key="2">
    <citation type="submission" date="2015-01" db="EMBL/GenBank/DDBJ databases">
        <title>Evolutionary Origins and Diversification of the Mycorrhizal Mutualists.</title>
        <authorList>
            <consortium name="DOE Joint Genome Institute"/>
            <consortium name="Mycorrhizal Genomics Consortium"/>
            <person name="Kohler A."/>
            <person name="Kuo A."/>
            <person name="Nagy L.G."/>
            <person name="Floudas D."/>
            <person name="Copeland A."/>
            <person name="Barry K.W."/>
            <person name="Cichocki N."/>
            <person name="Veneault-Fourrey C."/>
            <person name="LaButti K."/>
            <person name="Lindquist E.A."/>
            <person name="Lipzen A."/>
            <person name="Lundell T."/>
            <person name="Morin E."/>
            <person name="Murat C."/>
            <person name="Riley R."/>
            <person name="Ohm R."/>
            <person name="Sun H."/>
            <person name="Tunlid A."/>
            <person name="Henrissat B."/>
            <person name="Grigoriev I.V."/>
            <person name="Hibbett D.S."/>
            <person name="Martin F."/>
        </authorList>
    </citation>
    <scope>NUCLEOTIDE SEQUENCE [LARGE SCALE GENOMIC DNA]</scope>
    <source>
        <strain evidence="2">MAFF 305830</strain>
    </source>
</reference>